<keyword evidence="1" id="KW-0378">Hydrolase</keyword>
<evidence type="ECO:0000259" key="2">
    <source>
        <dbReference type="Pfam" id="PF20434"/>
    </source>
</evidence>
<reference evidence="4" key="1">
    <citation type="submission" date="2014-09" db="EMBL/GenBank/DDBJ databases">
        <title>Vibrio variabilis JCM 19239. (C206) whole genome shotgun sequence.</title>
        <authorList>
            <person name="Sawabe T."/>
            <person name="Meirelles P."/>
            <person name="Nakanishi M."/>
            <person name="Sayaka M."/>
            <person name="Hattori M."/>
            <person name="Ohkuma M."/>
        </authorList>
    </citation>
    <scope>NUCLEOTIDE SEQUENCE [LARGE SCALE GENOMIC DNA]</scope>
    <source>
        <strain evidence="4">JCM 19239</strain>
    </source>
</reference>
<evidence type="ECO:0000313" key="4">
    <source>
        <dbReference type="Proteomes" id="UP000029223"/>
    </source>
</evidence>
<dbReference type="Proteomes" id="UP000029223">
    <property type="component" value="Unassembled WGS sequence"/>
</dbReference>
<dbReference type="Gene3D" id="3.40.50.1820">
    <property type="entry name" value="alpha/beta hydrolase"/>
    <property type="match status" value="1"/>
</dbReference>
<organism evidence="3 4">
    <name type="scientific">Vibrio variabilis</name>
    <dbReference type="NCBI Taxonomy" id="990271"/>
    <lineage>
        <taxon>Bacteria</taxon>
        <taxon>Pseudomonadati</taxon>
        <taxon>Pseudomonadota</taxon>
        <taxon>Gammaproteobacteria</taxon>
        <taxon>Vibrionales</taxon>
        <taxon>Vibrionaceae</taxon>
        <taxon>Vibrio</taxon>
    </lineage>
</organism>
<dbReference type="PANTHER" id="PTHR48081">
    <property type="entry name" value="AB HYDROLASE SUPERFAMILY PROTEIN C4A8.06C"/>
    <property type="match status" value="1"/>
</dbReference>
<name>A0ABQ0J8T7_9VIBR</name>
<dbReference type="EMBL" id="BBMS01000008">
    <property type="protein sequence ID" value="GAL25195.1"/>
    <property type="molecule type" value="Genomic_DNA"/>
</dbReference>
<sequence>MWLLRFNLACYIAHIQGECLVSVPSEVSMFNKTTLPKIALIGVGLSGIAYADDYSIVEKIIYGQGDVTIDGSVQPRDLWMDAYLPVSEETTPSKAIFMTFGGAYHRGHPHHPYLMEGAQTTSMKQYCETFVRQGYACFTIDYRVVPELPVPTRQGYSENMLDMSPVPTMQGQVNIVRSIMGLPPLDFTKHSDLEIVENTVLAAAEDLRTAVQYVKANADVYNIDPLKIVLGGFSAGSVTSLNVGHGMQEPVAGIMMLGTAEIGFDIKKTVTHGADVSPVLMFQGQYDLPATFVGTPKLLAHYEKVGVDYSYSWVPGASHFYLLVLSHSLEMDKDNRLNNVC</sequence>
<accession>A0ABQ0J8T7</accession>
<dbReference type="Pfam" id="PF20434">
    <property type="entry name" value="BD-FAE"/>
    <property type="match status" value="1"/>
</dbReference>
<dbReference type="InterPro" id="IPR049492">
    <property type="entry name" value="BD-FAE-like_dom"/>
</dbReference>
<protein>
    <recommendedName>
        <fullName evidence="2">BD-FAE-like domain-containing protein</fullName>
    </recommendedName>
</protein>
<keyword evidence="4" id="KW-1185">Reference proteome</keyword>
<evidence type="ECO:0000256" key="1">
    <source>
        <dbReference type="ARBA" id="ARBA00022801"/>
    </source>
</evidence>
<dbReference type="InterPro" id="IPR029058">
    <property type="entry name" value="AB_hydrolase_fold"/>
</dbReference>
<evidence type="ECO:0000313" key="3">
    <source>
        <dbReference type="EMBL" id="GAL25195.1"/>
    </source>
</evidence>
<dbReference type="InterPro" id="IPR050300">
    <property type="entry name" value="GDXG_lipolytic_enzyme"/>
</dbReference>
<gene>
    <name evidence="3" type="ORF">JCM19239_5085</name>
</gene>
<dbReference type="SUPFAM" id="SSF53474">
    <property type="entry name" value="alpha/beta-Hydrolases"/>
    <property type="match status" value="1"/>
</dbReference>
<comment type="caution">
    <text evidence="3">The sequence shown here is derived from an EMBL/GenBank/DDBJ whole genome shotgun (WGS) entry which is preliminary data.</text>
</comment>
<proteinExistence type="predicted"/>
<feature type="domain" description="BD-FAE-like" evidence="2">
    <location>
        <begin position="200"/>
        <end position="244"/>
    </location>
</feature>